<organism evidence="2 3">
    <name type="scientific">Ganoderma sinense ZZ0214-1</name>
    <dbReference type="NCBI Taxonomy" id="1077348"/>
    <lineage>
        <taxon>Eukaryota</taxon>
        <taxon>Fungi</taxon>
        <taxon>Dikarya</taxon>
        <taxon>Basidiomycota</taxon>
        <taxon>Agaricomycotina</taxon>
        <taxon>Agaricomycetes</taxon>
        <taxon>Polyporales</taxon>
        <taxon>Polyporaceae</taxon>
        <taxon>Ganoderma</taxon>
    </lineage>
</organism>
<comment type="similarity">
    <text evidence="1">Belongs to the TTI2 family.</text>
</comment>
<reference evidence="2 3" key="1">
    <citation type="journal article" date="2015" name="Sci. Rep.">
        <title>Chromosome-level genome map provides insights into diverse defense mechanisms in the medicinal fungus Ganoderma sinense.</title>
        <authorList>
            <person name="Zhu Y."/>
            <person name="Xu J."/>
            <person name="Sun C."/>
            <person name="Zhou S."/>
            <person name="Xu H."/>
            <person name="Nelson D.R."/>
            <person name="Qian J."/>
            <person name="Song J."/>
            <person name="Luo H."/>
            <person name="Xiang L."/>
            <person name="Li Y."/>
            <person name="Xu Z."/>
            <person name="Ji A."/>
            <person name="Wang L."/>
            <person name="Lu S."/>
            <person name="Hayward A."/>
            <person name="Sun W."/>
            <person name="Li X."/>
            <person name="Schwartz D.C."/>
            <person name="Wang Y."/>
            <person name="Chen S."/>
        </authorList>
    </citation>
    <scope>NUCLEOTIDE SEQUENCE [LARGE SCALE GENOMIC DNA]</scope>
    <source>
        <strain evidence="2 3">ZZ0214-1</strain>
    </source>
</reference>
<dbReference type="GO" id="GO:0005829">
    <property type="term" value="C:cytosol"/>
    <property type="evidence" value="ECO:0007669"/>
    <property type="project" value="TreeGrafter"/>
</dbReference>
<evidence type="ECO:0000256" key="1">
    <source>
        <dbReference type="ARBA" id="ARBA00034736"/>
    </source>
</evidence>
<dbReference type="Proteomes" id="UP000230002">
    <property type="component" value="Unassembled WGS sequence"/>
</dbReference>
<dbReference type="GO" id="GO:0110078">
    <property type="term" value="C:TTT Hsp90 cochaperone complex"/>
    <property type="evidence" value="ECO:0007669"/>
    <property type="project" value="InterPro"/>
</dbReference>
<evidence type="ECO:0000313" key="3">
    <source>
        <dbReference type="Proteomes" id="UP000230002"/>
    </source>
</evidence>
<keyword evidence="3" id="KW-1185">Reference proteome</keyword>
<comment type="caution">
    <text evidence="2">The sequence shown here is derived from an EMBL/GenBank/DDBJ whole genome shotgun (WGS) entry which is preliminary data.</text>
</comment>
<gene>
    <name evidence="2" type="ORF">GSI_00341</name>
</gene>
<dbReference type="STRING" id="1077348.A0A2G8SSD4"/>
<dbReference type="EMBL" id="AYKW01000001">
    <property type="protein sequence ID" value="PIL36652.1"/>
    <property type="molecule type" value="Genomic_DNA"/>
</dbReference>
<protein>
    <submittedName>
        <fullName evidence="2">Uncharacterized protein</fullName>
    </submittedName>
</protein>
<sequence length="392" mass="43580">MSSVKAEEGHNLDQSLFGNLHIPPNYRKYDETAETETVVQLEEWKRNAYGVLCKLRDDLRALESVNATYQADLVYYVSPFDGDGPWVLDSSREVARDILTACTKSTADVQGRVLRNFVKPIFQPNPHPSVNVETGRKLPRAAGGPLNHLDFMEGQDWKNNPGVSHVIYWCLSHVDTPTVEKLWHLFIPPIMTLLDDYEAKYKLLGVQLVSQLLEVSPPDLLQRTGIDSLILHSLKTCLAFLQHRETPSLIRSAVPTSVRLTEITTAQGSAARFDQLCALLGDNIIGNIWVYASRDSDALQASVDVIPIIVKALGVGTSRYLKGLISQLVFPLIPAPDNGASVEYKLSSLKALRVVIEECAPRIHKWRGAILEGILKCWVDIPESNFNAEGGF</sequence>
<dbReference type="GO" id="GO:0005634">
    <property type="term" value="C:nucleus"/>
    <property type="evidence" value="ECO:0007669"/>
    <property type="project" value="TreeGrafter"/>
</dbReference>
<dbReference type="Pfam" id="PF10521">
    <property type="entry name" value="Tti2"/>
    <property type="match status" value="1"/>
</dbReference>
<evidence type="ECO:0000313" key="2">
    <source>
        <dbReference type="EMBL" id="PIL36652.1"/>
    </source>
</evidence>
<proteinExistence type="inferred from homology"/>
<dbReference type="PANTHER" id="PTHR32226">
    <property type="entry name" value="TELO2-INTERACTING PROTEIN 2"/>
    <property type="match status" value="1"/>
</dbReference>
<dbReference type="PANTHER" id="PTHR32226:SF2">
    <property type="entry name" value="TELO2-INTERACTING PROTEIN 2"/>
    <property type="match status" value="1"/>
</dbReference>
<dbReference type="OrthoDB" id="6417021at2759"/>
<dbReference type="AlphaFoldDB" id="A0A2G8SSD4"/>
<dbReference type="InterPro" id="IPR016024">
    <property type="entry name" value="ARM-type_fold"/>
</dbReference>
<accession>A0A2G8SSD4</accession>
<dbReference type="SUPFAM" id="SSF48371">
    <property type="entry name" value="ARM repeat"/>
    <property type="match status" value="1"/>
</dbReference>
<name>A0A2G8SSD4_9APHY</name>
<dbReference type="InterPro" id="IPR018870">
    <property type="entry name" value="Tti2"/>
</dbReference>